<dbReference type="Pfam" id="PF13797">
    <property type="entry name" value="Post_transc_reg"/>
    <property type="match status" value="1"/>
</dbReference>
<dbReference type="InterPro" id="IPR025716">
    <property type="entry name" value="Post-transcriptional_regulator"/>
</dbReference>
<proteinExistence type="predicted"/>
<reference evidence="1" key="2">
    <citation type="submission" date="2021-04" db="EMBL/GenBank/DDBJ databases">
        <authorList>
            <person name="Gilroy R."/>
        </authorList>
    </citation>
    <scope>NUCLEOTIDE SEQUENCE</scope>
    <source>
        <strain evidence="1">ChiGjej1B1-14440</strain>
    </source>
</reference>
<sequence>MKTGNDFKFNKRDLNFLIKLKARDFRQHDIHNITEQQIKDYLFECKWKQRDSIPMCEIVDDIMNLNFSELFDYLSLQVVKEASHLSINDFSDFISK</sequence>
<dbReference type="AlphaFoldDB" id="A0A9D1XLI8"/>
<accession>A0A9D1XLI8</accession>
<evidence type="ECO:0000313" key="2">
    <source>
        <dbReference type="Proteomes" id="UP000886724"/>
    </source>
</evidence>
<organism evidence="1 2">
    <name type="scientific">Candidatus Erysipelatoclostridium merdavium</name>
    <dbReference type="NCBI Taxonomy" id="2838566"/>
    <lineage>
        <taxon>Bacteria</taxon>
        <taxon>Bacillati</taxon>
        <taxon>Bacillota</taxon>
        <taxon>Erysipelotrichia</taxon>
        <taxon>Erysipelotrichales</taxon>
        <taxon>Erysipelotrichales incertae sedis</taxon>
    </lineage>
</organism>
<dbReference type="EMBL" id="DXET01000156">
    <property type="protein sequence ID" value="HIX81738.1"/>
    <property type="molecule type" value="Genomic_DNA"/>
</dbReference>
<comment type="caution">
    <text evidence="1">The sequence shown here is derived from an EMBL/GenBank/DDBJ whole genome shotgun (WGS) entry which is preliminary data.</text>
</comment>
<gene>
    <name evidence="1" type="ORF">H9980_07190</name>
</gene>
<protein>
    <submittedName>
        <fullName evidence="1">Post-transcriptional regulator</fullName>
    </submittedName>
</protein>
<name>A0A9D1XLI8_9FIRM</name>
<evidence type="ECO:0000313" key="1">
    <source>
        <dbReference type="EMBL" id="HIX81738.1"/>
    </source>
</evidence>
<dbReference type="Proteomes" id="UP000886724">
    <property type="component" value="Unassembled WGS sequence"/>
</dbReference>
<reference evidence="1" key="1">
    <citation type="journal article" date="2021" name="PeerJ">
        <title>Extensive microbial diversity within the chicken gut microbiome revealed by metagenomics and culture.</title>
        <authorList>
            <person name="Gilroy R."/>
            <person name="Ravi A."/>
            <person name="Getino M."/>
            <person name="Pursley I."/>
            <person name="Horton D.L."/>
            <person name="Alikhan N.F."/>
            <person name="Baker D."/>
            <person name="Gharbi K."/>
            <person name="Hall N."/>
            <person name="Watson M."/>
            <person name="Adriaenssens E.M."/>
            <person name="Foster-Nyarko E."/>
            <person name="Jarju S."/>
            <person name="Secka A."/>
            <person name="Antonio M."/>
            <person name="Oren A."/>
            <person name="Chaudhuri R.R."/>
            <person name="La Ragione R."/>
            <person name="Hildebrand F."/>
            <person name="Pallen M.J."/>
        </authorList>
    </citation>
    <scope>NUCLEOTIDE SEQUENCE</scope>
    <source>
        <strain evidence="1">ChiGjej1B1-14440</strain>
    </source>
</reference>